<dbReference type="SUPFAM" id="SSF46458">
    <property type="entry name" value="Globin-like"/>
    <property type="match status" value="1"/>
</dbReference>
<protein>
    <submittedName>
        <fullName evidence="1">Coproporphyrinogen III oxidase</fullName>
    </submittedName>
</protein>
<organism evidence="1 2">
    <name type="scientific">Pseudohaliea rubra DSM 19751</name>
    <dbReference type="NCBI Taxonomy" id="1265313"/>
    <lineage>
        <taxon>Bacteria</taxon>
        <taxon>Pseudomonadati</taxon>
        <taxon>Pseudomonadota</taxon>
        <taxon>Gammaproteobacteria</taxon>
        <taxon>Cellvibrionales</taxon>
        <taxon>Halieaceae</taxon>
        <taxon>Pseudohaliea</taxon>
    </lineage>
</organism>
<gene>
    <name evidence="1" type="ORF">HRUBRA_01763</name>
</gene>
<dbReference type="HOGENOM" id="CLU_153827_0_0_6"/>
<dbReference type="OrthoDB" id="980856at2"/>
<dbReference type="GO" id="GO:0019825">
    <property type="term" value="F:oxygen binding"/>
    <property type="evidence" value="ECO:0007669"/>
    <property type="project" value="InterPro"/>
</dbReference>
<dbReference type="eggNOG" id="COG1017">
    <property type="taxonomic scope" value="Bacteria"/>
</dbReference>
<dbReference type="RefSeq" id="WP_052094544.1">
    <property type="nucleotide sequence ID" value="NZ_KN234762.1"/>
</dbReference>
<dbReference type="InterPro" id="IPR012292">
    <property type="entry name" value="Globin/Proto"/>
</dbReference>
<proteinExistence type="predicted"/>
<dbReference type="AlphaFoldDB" id="A0A095VQF5"/>
<comment type="caution">
    <text evidence="1">The sequence shown here is derived from an EMBL/GenBank/DDBJ whole genome shotgun (WGS) entry which is preliminary data.</text>
</comment>
<dbReference type="Proteomes" id="UP000029640">
    <property type="component" value="Unassembled WGS sequence"/>
</dbReference>
<keyword evidence="2" id="KW-1185">Reference proteome</keyword>
<dbReference type="InterPro" id="IPR009050">
    <property type="entry name" value="Globin-like_sf"/>
</dbReference>
<name>A0A095VQF5_9GAMM</name>
<dbReference type="Gene3D" id="1.10.490.10">
    <property type="entry name" value="Globins"/>
    <property type="match status" value="1"/>
</dbReference>
<dbReference type="STRING" id="1265313.HRUBRA_01763"/>
<evidence type="ECO:0000313" key="2">
    <source>
        <dbReference type="Proteomes" id="UP000029640"/>
    </source>
</evidence>
<dbReference type="GO" id="GO:0020037">
    <property type="term" value="F:heme binding"/>
    <property type="evidence" value="ECO:0007669"/>
    <property type="project" value="InterPro"/>
</dbReference>
<dbReference type="EMBL" id="AUVB01000053">
    <property type="protein sequence ID" value="KGE03672.1"/>
    <property type="molecule type" value="Genomic_DNA"/>
</dbReference>
<accession>A0A095VQF5</accession>
<sequence>MGNATINYGDVFDASFHRILGDGAFNPAFTTRFYEIFLGRDPAIADRFSNTDMSAQKTMLHDSLFTLVDFYRNRVLTPELRRLAAVHSRAQHDIPADLYTRWVNALAAAVAEFDPAYDEDVGLAWRLVLSPGITYMRYCYDR</sequence>
<reference evidence="1 2" key="1">
    <citation type="journal article" date="2014" name="Genome Announc.">
        <title>Genome Sequence of Gammaproteobacterial Pseudohaliea rubra Type Strain DSM 19751, Isolated from Coastal Seawater of the Mediterranean Sea.</title>
        <authorList>
            <person name="Spring S."/>
            <person name="Fiebig A."/>
            <person name="Riedel T."/>
            <person name="Goker M."/>
            <person name="Klenk H.P."/>
        </authorList>
    </citation>
    <scope>NUCLEOTIDE SEQUENCE [LARGE SCALE GENOMIC DNA]</scope>
    <source>
        <strain evidence="1 2">DSM 19751</strain>
    </source>
</reference>
<evidence type="ECO:0000313" key="1">
    <source>
        <dbReference type="EMBL" id="KGE03672.1"/>
    </source>
</evidence>